<evidence type="ECO:0000256" key="7">
    <source>
        <dbReference type="ARBA" id="ARBA00022824"/>
    </source>
</evidence>
<keyword evidence="8" id="KW-0492">Microsome</keyword>
<reference evidence="16" key="1">
    <citation type="submission" date="2015-06" db="EMBL/GenBank/DDBJ databases">
        <title>Identification and characterization of nine P450 genes and one CarE gene from the flee beetle Agasicles hygrophila.</title>
        <authorList>
            <person name="Guo Y."/>
        </authorList>
    </citation>
    <scope>NUCLEOTIDE SEQUENCE</scope>
</reference>
<evidence type="ECO:0000256" key="3">
    <source>
        <dbReference type="ARBA" id="ARBA00004406"/>
    </source>
</evidence>
<evidence type="ECO:0000256" key="2">
    <source>
        <dbReference type="ARBA" id="ARBA00004174"/>
    </source>
</evidence>
<evidence type="ECO:0000256" key="9">
    <source>
        <dbReference type="ARBA" id="ARBA00023002"/>
    </source>
</evidence>
<keyword evidence="15" id="KW-1133">Transmembrane helix</keyword>
<dbReference type="Pfam" id="PF00067">
    <property type="entry name" value="p450"/>
    <property type="match status" value="1"/>
</dbReference>
<evidence type="ECO:0000256" key="14">
    <source>
        <dbReference type="RuleBase" id="RU000461"/>
    </source>
</evidence>
<keyword evidence="12 15" id="KW-0472">Membrane</keyword>
<dbReference type="PROSITE" id="PS00086">
    <property type="entry name" value="CYTOCHROME_P450"/>
    <property type="match status" value="1"/>
</dbReference>
<dbReference type="InterPro" id="IPR050476">
    <property type="entry name" value="Insect_CytP450_Detox"/>
</dbReference>
<evidence type="ECO:0000256" key="11">
    <source>
        <dbReference type="ARBA" id="ARBA00023033"/>
    </source>
</evidence>
<evidence type="ECO:0000256" key="5">
    <source>
        <dbReference type="ARBA" id="ARBA00022617"/>
    </source>
</evidence>
<dbReference type="CDD" id="cd11056">
    <property type="entry name" value="CYP6-like"/>
    <property type="match status" value="1"/>
</dbReference>
<evidence type="ECO:0000256" key="6">
    <source>
        <dbReference type="ARBA" id="ARBA00022723"/>
    </source>
</evidence>
<comment type="cofactor">
    <cofactor evidence="1 13">
        <name>heme</name>
        <dbReference type="ChEBI" id="CHEBI:30413"/>
    </cofactor>
</comment>
<dbReference type="PRINTS" id="PR00385">
    <property type="entry name" value="P450"/>
</dbReference>
<evidence type="ECO:0000256" key="12">
    <source>
        <dbReference type="ARBA" id="ARBA00023136"/>
    </source>
</evidence>
<dbReference type="InterPro" id="IPR002401">
    <property type="entry name" value="Cyt_P450_E_grp-I"/>
</dbReference>
<accession>A0A3S6FEQ0</accession>
<dbReference type="GO" id="GO:0005506">
    <property type="term" value="F:iron ion binding"/>
    <property type="evidence" value="ECO:0007669"/>
    <property type="project" value="InterPro"/>
</dbReference>
<proteinExistence type="evidence at transcript level"/>
<dbReference type="EMBL" id="KT032143">
    <property type="protein sequence ID" value="ANS06311.1"/>
    <property type="molecule type" value="mRNA"/>
</dbReference>
<dbReference type="InterPro" id="IPR017972">
    <property type="entry name" value="Cyt_P450_CS"/>
</dbReference>
<evidence type="ECO:0000256" key="15">
    <source>
        <dbReference type="SAM" id="Phobius"/>
    </source>
</evidence>
<evidence type="ECO:0000256" key="4">
    <source>
        <dbReference type="ARBA" id="ARBA00010617"/>
    </source>
</evidence>
<sequence>MLFILLIIVVSVLTILPLLLYGYFWQSYRYWANRKVPYLEPVFPRGNLKKILSMNRGYNLEFWRFYNKMKANQWDYGGVYTINTPVLVIVKPELAKLVLVKDFNYFVDRGFYTNSEEMMSLFTSDEDHWRVRRMHLTPTFTSQKTKMMYPLMIKTSDSLINAMGDLVDQKQDIDMSEFVSKFTTDVIVSCAFGLEANSFSTDKQIFRDIGKHGMEEFSFLWSVKTTIMNYHPDLAGKLGLEHMKEDVKKFFIDTVAETVNYRKTNNVTRPDFLQMCIDMMENTKDTDDPFTFHTLVSEVHSFFVAGFDTSSAVITLGLYELAQHHDIQERLRKEIHEAMRNNNNKIDYETLLEMKYLNQVVDETLRKYPSVPIVQRRCVRDYYLEDTLIEKGTQVVVSIIGIHRDPEYYPDPLKYDPERFSSKNRANIGSSTFIPFSMGPRNCIGLRFGLLQVKIALTQILNNFRISISPRMKMPIELDEDVFLMKTKGPLYLKAERL</sequence>
<keyword evidence="10 13" id="KW-0408">Iron</keyword>
<keyword evidence="15" id="KW-0812">Transmembrane</keyword>
<feature type="transmembrane region" description="Helical" evidence="15">
    <location>
        <begin position="6"/>
        <end position="25"/>
    </location>
</feature>
<evidence type="ECO:0000256" key="1">
    <source>
        <dbReference type="ARBA" id="ARBA00001971"/>
    </source>
</evidence>
<keyword evidence="6 13" id="KW-0479">Metal-binding</keyword>
<dbReference type="SUPFAM" id="SSF48264">
    <property type="entry name" value="Cytochrome P450"/>
    <property type="match status" value="1"/>
</dbReference>
<keyword evidence="7" id="KW-0256">Endoplasmic reticulum</keyword>
<feature type="binding site" description="axial binding residue" evidence="13">
    <location>
        <position position="443"/>
    </location>
    <ligand>
        <name>heme</name>
        <dbReference type="ChEBI" id="CHEBI:30413"/>
    </ligand>
    <ligandPart>
        <name>Fe</name>
        <dbReference type="ChEBI" id="CHEBI:18248"/>
    </ligandPart>
</feature>
<dbReference type="FunFam" id="1.10.630.10:FF:000042">
    <property type="entry name" value="Cytochrome P450"/>
    <property type="match status" value="1"/>
</dbReference>
<dbReference type="GO" id="GO:0020037">
    <property type="term" value="F:heme binding"/>
    <property type="evidence" value="ECO:0007669"/>
    <property type="project" value="InterPro"/>
</dbReference>
<dbReference type="Gene3D" id="1.10.630.10">
    <property type="entry name" value="Cytochrome P450"/>
    <property type="match status" value="1"/>
</dbReference>
<protein>
    <submittedName>
        <fullName evidence="16">Cytochrome P450</fullName>
    </submittedName>
</protein>
<evidence type="ECO:0000313" key="16">
    <source>
        <dbReference type="EMBL" id="ANS06311.1"/>
    </source>
</evidence>
<comment type="similarity">
    <text evidence="4 14">Belongs to the cytochrome P450 family.</text>
</comment>
<dbReference type="InterPro" id="IPR036396">
    <property type="entry name" value="Cyt_P450_sf"/>
</dbReference>
<evidence type="ECO:0000256" key="8">
    <source>
        <dbReference type="ARBA" id="ARBA00022848"/>
    </source>
</evidence>
<keyword evidence="9 14" id="KW-0560">Oxidoreductase</keyword>
<keyword evidence="5 13" id="KW-0349">Heme</keyword>
<dbReference type="PRINTS" id="PR00463">
    <property type="entry name" value="EP450I"/>
</dbReference>
<comment type="subcellular location">
    <subcellularLocation>
        <location evidence="3">Endoplasmic reticulum membrane</location>
        <topology evidence="3">Peripheral membrane protein</topology>
    </subcellularLocation>
    <subcellularLocation>
        <location evidence="2">Microsome membrane</location>
        <topology evidence="2">Peripheral membrane protein</topology>
    </subcellularLocation>
</comment>
<dbReference type="GO" id="GO:0016705">
    <property type="term" value="F:oxidoreductase activity, acting on paired donors, with incorporation or reduction of molecular oxygen"/>
    <property type="evidence" value="ECO:0007669"/>
    <property type="project" value="InterPro"/>
</dbReference>
<dbReference type="PANTHER" id="PTHR24292:SF100">
    <property type="entry name" value="CYTOCHROME P450 6A16, ISOFORM B-RELATED"/>
    <property type="match status" value="1"/>
</dbReference>
<dbReference type="InterPro" id="IPR001128">
    <property type="entry name" value="Cyt_P450"/>
</dbReference>
<dbReference type="PANTHER" id="PTHR24292">
    <property type="entry name" value="CYTOCHROME P450"/>
    <property type="match status" value="1"/>
</dbReference>
<dbReference type="GO" id="GO:0005789">
    <property type="term" value="C:endoplasmic reticulum membrane"/>
    <property type="evidence" value="ECO:0007669"/>
    <property type="project" value="UniProtKB-SubCell"/>
</dbReference>
<evidence type="ECO:0000256" key="10">
    <source>
        <dbReference type="ARBA" id="ARBA00023004"/>
    </source>
</evidence>
<organism evidence="16">
    <name type="scientific">Agasicles hygrophila</name>
    <dbReference type="NCBI Taxonomy" id="715812"/>
    <lineage>
        <taxon>Eukaryota</taxon>
        <taxon>Metazoa</taxon>
        <taxon>Ecdysozoa</taxon>
        <taxon>Arthropoda</taxon>
        <taxon>Hexapoda</taxon>
        <taxon>Insecta</taxon>
        <taxon>Pterygota</taxon>
        <taxon>Neoptera</taxon>
        <taxon>Endopterygota</taxon>
        <taxon>Coleoptera</taxon>
        <taxon>Polyphaga</taxon>
        <taxon>Cucujiformia</taxon>
        <taxon>Chrysomeloidea</taxon>
        <taxon>Chrysomelidae</taxon>
        <taxon>Galerucinae</taxon>
        <taxon>Alticini</taxon>
        <taxon>Agasicles</taxon>
    </lineage>
</organism>
<evidence type="ECO:0000256" key="13">
    <source>
        <dbReference type="PIRSR" id="PIRSR602401-1"/>
    </source>
</evidence>
<dbReference type="AlphaFoldDB" id="A0A3S6FEQ0"/>
<name>A0A3S6FEQ0_9CUCU</name>
<keyword evidence="11 14" id="KW-0503">Monooxygenase</keyword>
<dbReference type="GO" id="GO:0004497">
    <property type="term" value="F:monooxygenase activity"/>
    <property type="evidence" value="ECO:0007669"/>
    <property type="project" value="UniProtKB-KW"/>
</dbReference>